<dbReference type="EMBL" id="BCTB01000002">
    <property type="protein sequence ID" value="GAT13301.1"/>
    <property type="molecule type" value="Genomic_DNA"/>
</dbReference>
<sequence>MVSGRPTLGSGDGMTGFSLSLLLRVLVAGFGGRLSTDTVFLPGVGGYGLTFIGSLSGQIGSVLAQSGHTPQ</sequence>
<accession>A0A124E7Q7</accession>
<proteinExistence type="predicted"/>
<comment type="caution">
    <text evidence="1">The sequence shown here is derived from an EMBL/GenBank/DDBJ whole genome shotgun (WGS) entry which is preliminary data.</text>
</comment>
<protein>
    <submittedName>
        <fullName evidence="1">ABC transporter C family member 9</fullName>
    </submittedName>
</protein>
<dbReference type="AlphaFoldDB" id="A0A124E7Q7"/>
<organism evidence="1 2">
    <name type="scientific">Mycolicibacterium thermoresistibile</name>
    <name type="common">Mycobacterium thermoresistibile</name>
    <dbReference type="NCBI Taxonomy" id="1797"/>
    <lineage>
        <taxon>Bacteria</taxon>
        <taxon>Bacillati</taxon>
        <taxon>Actinomycetota</taxon>
        <taxon>Actinomycetes</taxon>
        <taxon>Mycobacteriales</taxon>
        <taxon>Mycobacteriaceae</taxon>
        <taxon>Mycolicibacterium</taxon>
    </lineage>
</organism>
<dbReference type="STRING" id="1797.RMCT_0272"/>
<reference evidence="1 2" key="1">
    <citation type="journal article" date="2016" name="Genome Announc.">
        <title>Draft Genome Sequences of Five Rapidly Growing Mycobacterium Species, M. thermoresistibile, M. fortuitum subsp. acetamidolyticum, M. canariasense, M. brisbanense, and M. novocastrense.</title>
        <authorList>
            <person name="Katahira K."/>
            <person name="Ogura Y."/>
            <person name="Gotoh Y."/>
            <person name="Hayashi T."/>
        </authorList>
    </citation>
    <scope>NUCLEOTIDE SEQUENCE [LARGE SCALE GENOMIC DNA]</scope>
    <source>
        <strain evidence="1 2">JCM6362</strain>
    </source>
</reference>
<evidence type="ECO:0000313" key="1">
    <source>
        <dbReference type="EMBL" id="GAT13301.1"/>
    </source>
</evidence>
<gene>
    <name evidence="1" type="ORF">RMCT_0272</name>
</gene>
<evidence type="ECO:0000313" key="2">
    <source>
        <dbReference type="Proteomes" id="UP000069654"/>
    </source>
</evidence>
<name>A0A124E7Q7_MYCTH</name>
<dbReference type="Proteomes" id="UP000069654">
    <property type="component" value="Unassembled WGS sequence"/>
</dbReference>
<reference evidence="2" key="2">
    <citation type="submission" date="2016-02" db="EMBL/GenBank/DDBJ databases">
        <title>Draft genome sequence of five rapidly growing Mycobacterium species.</title>
        <authorList>
            <person name="Katahira K."/>
            <person name="Gotou Y."/>
            <person name="Iida K."/>
            <person name="Ogura Y."/>
            <person name="Hayashi T."/>
        </authorList>
    </citation>
    <scope>NUCLEOTIDE SEQUENCE [LARGE SCALE GENOMIC DNA]</scope>
    <source>
        <strain evidence="2">JCM6362</strain>
    </source>
</reference>